<accession>A0A0F7ZRQ9</accession>
<evidence type="ECO:0000313" key="2">
    <source>
        <dbReference type="Proteomes" id="UP000054481"/>
    </source>
</evidence>
<gene>
    <name evidence="1" type="ORF">HIM_10571</name>
</gene>
<organism evidence="1 2">
    <name type="scientific">Hirsutella minnesotensis 3608</name>
    <dbReference type="NCBI Taxonomy" id="1043627"/>
    <lineage>
        <taxon>Eukaryota</taxon>
        <taxon>Fungi</taxon>
        <taxon>Dikarya</taxon>
        <taxon>Ascomycota</taxon>
        <taxon>Pezizomycotina</taxon>
        <taxon>Sordariomycetes</taxon>
        <taxon>Hypocreomycetidae</taxon>
        <taxon>Hypocreales</taxon>
        <taxon>Ophiocordycipitaceae</taxon>
        <taxon>Hirsutella</taxon>
    </lineage>
</organism>
<dbReference type="EMBL" id="KQ030654">
    <property type="protein sequence ID" value="KJZ70043.1"/>
    <property type="molecule type" value="Genomic_DNA"/>
</dbReference>
<reference evidence="1 2" key="1">
    <citation type="journal article" date="2014" name="Genome Biol. Evol.">
        <title>Comparative genomics and transcriptomics analyses reveal divergent lifestyle features of nematode endoparasitic fungus Hirsutella minnesotensis.</title>
        <authorList>
            <person name="Lai Y."/>
            <person name="Liu K."/>
            <person name="Zhang X."/>
            <person name="Zhang X."/>
            <person name="Li K."/>
            <person name="Wang N."/>
            <person name="Shu C."/>
            <person name="Wu Y."/>
            <person name="Wang C."/>
            <person name="Bushley K.E."/>
            <person name="Xiang M."/>
            <person name="Liu X."/>
        </authorList>
    </citation>
    <scope>NUCLEOTIDE SEQUENCE [LARGE SCALE GENOMIC DNA]</scope>
    <source>
        <strain evidence="1 2">3608</strain>
    </source>
</reference>
<keyword evidence="2" id="KW-1185">Reference proteome</keyword>
<protein>
    <submittedName>
        <fullName evidence="1">Uncharacterized protein</fullName>
    </submittedName>
</protein>
<dbReference type="Proteomes" id="UP000054481">
    <property type="component" value="Unassembled WGS sequence"/>
</dbReference>
<dbReference type="AlphaFoldDB" id="A0A0F7ZRQ9"/>
<proteinExistence type="predicted"/>
<evidence type="ECO:0000313" key="1">
    <source>
        <dbReference type="EMBL" id="KJZ70043.1"/>
    </source>
</evidence>
<sequence>MEDHLLSPVLEQMLARCLGGRRFRYWASKGLDEGELWEYRFLLHLDPEGQGLSCSDLSSLDPSTSAVLGGSFEEEECGVWRFRCCADELKQGVRGHVLGILNKHGSSTLFGDEDLRWYLETQMREAGVYSCET</sequence>
<name>A0A0F7ZRQ9_9HYPO</name>